<proteinExistence type="predicted"/>
<evidence type="ECO:0000256" key="2">
    <source>
        <dbReference type="ARBA" id="ARBA00022692"/>
    </source>
</evidence>
<gene>
    <name evidence="6" type="primary">yknW</name>
    <name evidence="6" type="ORF">BACVE_000180</name>
</gene>
<organism evidence="6 7">
    <name type="scientific">Bacillus velezensis</name>
    <dbReference type="NCBI Taxonomy" id="492670"/>
    <lineage>
        <taxon>Bacteria</taxon>
        <taxon>Bacillati</taxon>
        <taxon>Bacillota</taxon>
        <taxon>Bacilli</taxon>
        <taxon>Bacillales</taxon>
        <taxon>Bacillaceae</taxon>
        <taxon>Bacillus</taxon>
        <taxon>Bacillus amyloliquefaciens group</taxon>
    </lineage>
</organism>
<feature type="domain" description="Yip1" evidence="5">
    <location>
        <begin position="19"/>
        <end position="219"/>
    </location>
</feature>
<keyword evidence="2" id="KW-0812">Transmembrane</keyword>
<keyword evidence="4" id="KW-0472">Membrane</keyword>
<dbReference type="AlphaFoldDB" id="A0A411A5F2"/>
<keyword evidence="3" id="KW-1133">Transmembrane helix</keyword>
<dbReference type="Pfam" id="PF04893">
    <property type="entry name" value="Yip1"/>
    <property type="match status" value="1"/>
</dbReference>
<name>A0A411A5F2_BACVE</name>
<evidence type="ECO:0000313" key="7">
    <source>
        <dbReference type="Proteomes" id="UP000587477"/>
    </source>
</evidence>
<dbReference type="Proteomes" id="UP000587477">
    <property type="component" value="Chromosome"/>
</dbReference>
<dbReference type="EMBL" id="CP063687">
    <property type="protein sequence ID" value="QOY25252.1"/>
    <property type="molecule type" value="Genomic_DNA"/>
</dbReference>
<evidence type="ECO:0000256" key="1">
    <source>
        <dbReference type="ARBA" id="ARBA00004141"/>
    </source>
</evidence>
<evidence type="ECO:0000259" key="5">
    <source>
        <dbReference type="Pfam" id="PF04893"/>
    </source>
</evidence>
<sequence>MEPNLEKSNTAVTEKPSIFGVITSPVVQFKRLKEKPVIGIPLLIVIILIAAGSILRGLGMNYEEVLNSTSLDGLSDDQIEMTKTIAKFGSMFGGIFGGIIALFIVPLIYWLCVKISGGVTTYKKMLSLSLFTAFITNIGLVINGLVTYFTGAGSLYAVTSLASVIPAGDGVAVFLSAFDIFSIWSYILLALGLRYTGGISKKAAWTSAIVLFVIMLMVSAVGGLLSSVTAGV</sequence>
<accession>A0A411A5F2</accession>
<dbReference type="RefSeq" id="WP_063636611.1">
    <property type="nucleotide sequence ID" value="NZ_BDDG01000002.1"/>
</dbReference>
<dbReference type="InterPro" id="IPR006977">
    <property type="entry name" value="Yip1_dom"/>
</dbReference>
<reference evidence="7" key="1">
    <citation type="submission" date="2020-10" db="EMBL/GenBank/DDBJ databases">
        <title>Complete genome sequence of Bacillus velezensis NST6.</title>
        <authorList>
            <person name="Choi J."/>
        </authorList>
    </citation>
    <scope>NUCLEOTIDE SEQUENCE [LARGE SCALE GENOMIC DNA]</scope>
    <source>
        <strain evidence="7">NST6</strain>
    </source>
</reference>
<evidence type="ECO:0000313" key="6">
    <source>
        <dbReference type="EMBL" id="QOY25252.1"/>
    </source>
</evidence>
<dbReference type="GO" id="GO:0016020">
    <property type="term" value="C:membrane"/>
    <property type="evidence" value="ECO:0007669"/>
    <property type="project" value="UniProtKB-SubCell"/>
</dbReference>
<protein>
    <submittedName>
        <fullName evidence="6">Membrane protein YknW</fullName>
    </submittedName>
</protein>
<evidence type="ECO:0000256" key="4">
    <source>
        <dbReference type="ARBA" id="ARBA00023136"/>
    </source>
</evidence>
<evidence type="ECO:0000256" key="3">
    <source>
        <dbReference type="ARBA" id="ARBA00022989"/>
    </source>
</evidence>
<comment type="subcellular location">
    <subcellularLocation>
        <location evidence="1">Membrane</location>
        <topology evidence="1">Multi-pass membrane protein</topology>
    </subcellularLocation>
</comment>